<dbReference type="InterPro" id="IPR057336">
    <property type="entry name" value="GerAC_N"/>
</dbReference>
<feature type="chain" id="PRO_5010319775" description="Spore germination protein N-terminal domain-containing protein" evidence="1">
    <location>
        <begin position="23"/>
        <end position="123"/>
    </location>
</feature>
<evidence type="ECO:0000259" key="2">
    <source>
        <dbReference type="Pfam" id="PF25198"/>
    </source>
</evidence>
<evidence type="ECO:0000313" key="3">
    <source>
        <dbReference type="EMBL" id="OMF58242.1"/>
    </source>
</evidence>
<evidence type="ECO:0000313" key="4">
    <source>
        <dbReference type="Proteomes" id="UP000187172"/>
    </source>
</evidence>
<dbReference type="STRING" id="297318.BK138_06765"/>
<dbReference type="Proteomes" id="UP000187172">
    <property type="component" value="Unassembled WGS sequence"/>
</dbReference>
<protein>
    <recommendedName>
        <fullName evidence="2">Spore germination protein N-terminal domain-containing protein</fullName>
    </recommendedName>
</protein>
<keyword evidence="1" id="KW-0732">Signal</keyword>
<keyword evidence="4" id="KW-1185">Reference proteome</keyword>
<gene>
    <name evidence="3" type="ORF">BK138_06765</name>
</gene>
<dbReference type="EMBL" id="MRTP01000001">
    <property type="protein sequence ID" value="OMF58242.1"/>
    <property type="molecule type" value="Genomic_DNA"/>
</dbReference>
<dbReference type="PROSITE" id="PS51257">
    <property type="entry name" value="PROKAR_LIPOPROTEIN"/>
    <property type="match status" value="1"/>
</dbReference>
<sequence length="123" mass="13421">MKAIIVVLFCSLLLTGCWDLKAVQDMNIVTALGIDYKKDHYVVYVKLTDFSAVGTKEGSGDSKPASTWVGVGEGPTVLLAINDIYRSAQHLSTASCVPESCGIHPGCTEPINRSSRYSWQIRR</sequence>
<dbReference type="Pfam" id="PF25198">
    <property type="entry name" value="Spore_GerAC_N"/>
    <property type="match status" value="1"/>
</dbReference>
<comment type="caution">
    <text evidence="3">The sequence shown here is derived from an EMBL/GenBank/DDBJ whole genome shotgun (WGS) entry which is preliminary data.</text>
</comment>
<accession>A0A1R1F2K5</accession>
<evidence type="ECO:0000256" key="1">
    <source>
        <dbReference type="SAM" id="SignalP"/>
    </source>
</evidence>
<dbReference type="AlphaFoldDB" id="A0A1R1F2K5"/>
<feature type="signal peptide" evidence="1">
    <location>
        <begin position="1"/>
        <end position="22"/>
    </location>
</feature>
<reference evidence="3 4" key="1">
    <citation type="submission" date="2016-11" db="EMBL/GenBank/DDBJ databases">
        <title>Paenibacillus species isolates.</title>
        <authorList>
            <person name="Beno S.M."/>
        </authorList>
    </citation>
    <scope>NUCLEOTIDE SEQUENCE [LARGE SCALE GENOMIC DNA]</scope>
    <source>
        <strain evidence="3 4">FSL R5-0378</strain>
    </source>
</reference>
<feature type="domain" description="Spore germination protein N-terminal" evidence="2">
    <location>
        <begin position="21"/>
        <end position="88"/>
    </location>
</feature>
<proteinExistence type="predicted"/>
<organism evidence="3 4">
    <name type="scientific">Paenibacillus rhizosphaerae</name>
    <dbReference type="NCBI Taxonomy" id="297318"/>
    <lineage>
        <taxon>Bacteria</taxon>
        <taxon>Bacillati</taxon>
        <taxon>Bacillota</taxon>
        <taxon>Bacilli</taxon>
        <taxon>Bacillales</taxon>
        <taxon>Paenibacillaceae</taxon>
        <taxon>Paenibacillus</taxon>
    </lineage>
</organism>
<name>A0A1R1F2K5_9BACL</name>
<dbReference type="RefSeq" id="WP_076167594.1">
    <property type="nucleotide sequence ID" value="NZ_MRTP01000001.1"/>
</dbReference>